<sequence>MVIPMNDNVMNLDQSEFSSFTSDELGWKTWNSDNVIISLTDMIVEDLVKEDLVEENLVEEYMANHFGSFSMKMIVEDLVKEDLVVMKD</sequence>
<reference evidence="1" key="1">
    <citation type="journal article" date="2017" name="Nature">
        <title>The sunflower genome provides insights into oil metabolism, flowering and Asterid evolution.</title>
        <authorList>
            <person name="Badouin H."/>
            <person name="Gouzy J."/>
            <person name="Grassa C.J."/>
            <person name="Murat F."/>
            <person name="Staton S.E."/>
            <person name="Cottret L."/>
            <person name="Lelandais-Briere C."/>
            <person name="Owens G.L."/>
            <person name="Carrere S."/>
            <person name="Mayjonade B."/>
            <person name="Legrand L."/>
            <person name="Gill N."/>
            <person name="Kane N.C."/>
            <person name="Bowers J.E."/>
            <person name="Hubner S."/>
            <person name="Bellec A."/>
            <person name="Berard A."/>
            <person name="Berges H."/>
            <person name="Blanchet N."/>
            <person name="Boniface M.C."/>
            <person name="Brunel D."/>
            <person name="Catrice O."/>
            <person name="Chaidir N."/>
            <person name="Claudel C."/>
            <person name="Donnadieu C."/>
            <person name="Faraut T."/>
            <person name="Fievet G."/>
            <person name="Helmstetter N."/>
            <person name="King M."/>
            <person name="Knapp S.J."/>
            <person name="Lai Z."/>
            <person name="Le Paslier M.C."/>
            <person name="Lippi Y."/>
            <person name="Lorenzon L."/>
            <person name="Mandel J.R."/>
            <person name="Marage G."/>
            <person name="Marchand G."/>
            <person name="Marquand E."/>
            <person name="Bret-Mestries E."/>
            <person name="Morien E."/>
            <person name="Nambeesan S."/>
            <person name="Nguyen T."/>
            <person name="Pegot-Espagnet P."/>
            <person name="Pouilly N."/>
            <person name="Raftis F."/>
            <person name="Sallet E."/>
            <person name="Schiex T."/>
            <person name="Thomas J."/>
            <person name="Vandecasteele C."/>
            <person name="Vares D."/>
            <person name="Vear F."/>
            <person name="Vautrin S."/>
            <person name="Crespi M."/>
            <person name="Mangin B."/>
            <person name="Burke J.M."/>
            <person name="Salse J."/>
            <person name="Munos S."/>
            <person name="Vincourt P."/>
            <person name="Rieseberg L.H."/>
            <person name="Langlade N.B."/>
        </authorList>
    </citation>
    <scope>NUCLEOTIDE SEQUENCE</scope>
    <source>
        <tissue evidence="1">Leaves</tissue>
    </source>
</reference>
<keyword evidence="2" id="KW-1185">Reference proteome</keyword>
<proteinExistence type="predicted"/>
<accession>A0A9K3JUF2</accession>
<name>A0A9K3JUF2_HELAN</name>
<reference evidence="1" key="2">
    <citation type="submission" date="2020-06" db="EMBL/GenBank/DDBJ databases">
        <title>Helianthus annuus Genome sequencing and assembly Release 2.</title>
        <authorList>
            <person name="Gouzy J."/>
            <person name="Langlade N."/>
            <person name="Munos S."/>
        </authorList>
    </citation>
    <scope>NUCLEOTIDE SEQUENCE</scope>
    <source>
        <tissue evidence="1">Leaves</tissue>
    </source>
</reference>
<gene>
    <name evidence="1" type="ORF">HanXRQr2_Chr01g0020671</name>
</gene>
<dbReference type="Gramene" id="mRNA:HanXRQr2_Chr01g0020671">
    <property type="protein sequence ID" value="CDS:HanXRQr2_Chr01g0020671.1"/>
    <property type="gene ID" value="HanXRQr2_Chr01g0020671"/>
</dbReference>
<dbReference type="EMBL" id="MNCJ02000316">
    <property type="protein sequence ID" value="KAF5821938.1"/>
    <property type="molecule type" value="Genomic_DNA"/>
</dbReference>
<protein>
    <submittedName>
        <fullName evidence="1">Uncharacterized protein</fullName>
    </submittedName>
</protein>
<organism evidence="1 2">
    <name type="scientific">Helianthus annuus</name>
    <name type="common">Common sunflower</name>
    <dbReference type="NCBI Taxonomy" id="4232"/>
    <lineage>
        <taxon>Eukaryota</taxon>
        <taxon>Viridiplantae</taxon>
        <taxon>Streptophyta</taxon>
        <taxon>Embryophyta</taxon>
        <taxon>Tracheophyta</taxon>
        <taxon>Spermatophyta</taxon>
        <taxon>Magnoliopsida</taxon>
        <taxon>eudicotyledons</taxon>
        <taxon>Gunneridae</taxon>
        <taxon>Pentapetalae</taxon>
        <taxon>asterids</taxon>
        <taxon>campanulids</taxon>
        <taxon>Asterales</taxon>
        <taxon>Asteraceae</taxon>
        <taxon>Asteroideae</taxon>
        <taxon>Heliantheae alliance</taxon>
        <taxon>Heliantheae</taxon>
        <taxon>Helianthus</taxon>
    </lineage>
</organism>
<comment type="caution">
    <text evidence="1">The sequence shown here is derived from an EMBL/GenBank/DDBJ whole genome shotgun (WGS) entry which is preliminary data.</text>
</comment>
<dbReference type="AlphaFoldDB" id="A0A9K3JUF2"/>
<dbReference type="Proteomes" id="UP000215914">
    <property type="component" value="Unassembled WGS sequence"/>
</dbReference>
<evidence type="ECO:0000313" key="2">
    <source>
        <dbReference type="Proteomes" id="UP000215914"/>
    </source>
</evidence>
<evidence type="ECO:0000313" key="1">
    <source>
        <dbReference type="EMBL" id="KAF5821938.1"/>
    </source>
</evidence>